<dbReference type="STRING" id="1676925.ENSPKIP00000033026"/>
<feature type="binding site" evidence="17">
    <location>
        <position position="142"/>
    </location>
    <ligand>
        <name>Zn(2+)</name>
        <dbReference type="ChEBI" id="CHEBI:29105"/>
        <label>1</label>
    </ligand>
</feature>
<dbReference type="Pfam" id="PF01471">
    <property type="entry name" value="PG_binding_1"/>
    <property type="match status" value="1"/>
</dbReference>
<evidence type="ECO:0000256" key="16">
    <source>
        <dbReference type="PIRSR" id="PIRSR001191-2"/>
    </source>
</evidence>
<keyword evidence="9" id="KW-0378">Hydrolase</keyword>
<dbReference type="InterPro" id="IPR006026">
    <property type="entry name" value="Peptidase_Metallo"/>
</dbReference>
<evidence type="ECO:0000259" key="20">
    <source>
        <dbReference type="SMART" id="SM00235"/>
    </source>
</evidence>
<feature type="binding site" evidence="17">
    <location>
        <position position="151"/>
    </location>
    <ligand>
        <name>Ca(2+)</name>
        <dbReference type="ChEBI" id="CHEBI:29108"/>
        <label>2</label>
    </ligand>
</feature>
<dbReference type="InterPro" id="IPR036375">
    <property type="entry name" value="Hemopexin-like_dom_sf"/>
</dbReference>
<evidence type="ECO:0000256" key="8">
    <source>
        <dbReference type="ARBA" id="ARBA00022737"/>
    </source>
</evidence>
<feature type="repeat" description="Hemopexin" evidence="19">
    <location>
        <begin position="346"/>
        <end position="393"/>
    </location>
</feature>
<feature type="active site" evidence="15">
    <location>
        <position position="177"/>
    </location>
</feature>
<comment type="similarity">
    <text evidence="2">Belongs to the peptidase M10A family.</text>
</comment>
<feature type="binding site" evidence="17">
    <location>
        <position position="158"/>
    </location>
    <ligand>
        <name>Ca(2+)</name>
        <dbReference type="ChEBI" id="CHEBI:29108"/>
        <label>1</label>
    </ligand>
</feature>
<dbReference type="SUPFAM" id="SSF50923">
    <property type="entry name" value="Hemopexin-like domain"/>
    <property type="match status" value="1"/>
</dbReference>
<feature type="binding site" evidence="17">
    <location>
        <position position="261"/>
    </location>
    <ligand>
        <name>Ca(2+)</name>
        <dbReference type="ChEBI" id="CHEBI:29108"/>
        <label>4</label>
    </ligand>
</feature>
<organism evidence="21 22">
    <name type="scientific">Paramormyrops kingsleyae</name>
    <dbReference type="NCBI Taxonomy" id="1676925"/>
    <lineage>
        <taxon>Eukaryota</taxon>
        <taxon>Metazoa</taxon>
        <taxon>Chordata</taxon>
        <taxon>Craniata</taxon>
        <taxon>Vertebrata</taxon>
        <taxon>Euteleostomi</taxon>
        <taxon>Actinopterygii</taxon>
        <taxon>Neopterygii</taxon>
        <taxon>Teleostei</taxon>
        <taxon>Osteoglossocephala</taxon>
        <taxon>Osteoglossomorpha</taxon>
        <taxon>Osteoglossiformes</taxon>
        <taxon>Mormyridae</taxon>
        <taxon>Paramormyrops</taxon>
    </lineage>
</organism>
<dbReference type="GO" id="GO:0004222">
    <property type="term" value="F:metalloendopeptidase activity"/>
    <property type="evidence" value="ECO:0007669"/>
    <property type="project" value="InterPro"/>
</dbReference>
<feature type="binding site" evidence="16">
    <location>
        <position position="176"/>
    </location>
    <ligand>
        <name>Zn(2+)</name>
        <dbReference type="ChEBI" id="CHEBI:29105"/>
        <label>2</label>
        <note>catalytic</note>
    </ligand>
</feature>
<reference evidence="21" key="2">
    <citation type="submission" date="2025-09" db="UniProtKB">
        <authorList>
            <consortium name="Ensembl"/>
        </authorList>
    </citation>
    <scope>IDENTIFICATION</scope>
</reference>
<keyword evidence="6 16" id="KW-0479">Metal-binding</keyword>
<proteinExistence type="inferred from homology"/>
<feature type="binding site" evidence="16">
    <location>
        <position position="180"/>
    </location>
    <ligand>
        <name>Zn(2+)</name>
        <dbReference type="ChEBI" id="CHEBI:29105"/>
        <label>2</label>
        <note>catalytic</note>
    </ligand>
</feature>
<dbReference type="InterPro" id="IPR001818">
    <property type="entry name" value="Pept_M10_metallopeptidase"/>
</dbReference>
<comment type="cofactor">
    <cofactor evidence="17">
        <name>Ca(2+)</name>
        <dbReference type="ChEBI" id="CHEBI:29108"/>
    </cofactor>
    <text evidence="17">Can bind about 5 Ca(2+) ions per subunit.</text>
</comment>
<dbReference type="InterPro" id="IPR036365">
    <property type="entry name" value="PGBD-like_sf"/>
</dbReference>
<feature type="binding site" description="in inhibited form" evidence="17">
    <location>
        <position position="57"/>
    </location>
    <ligand>
        <name>Zn(2+)</name>
        <dbReference type="ChEBI" id="CHEBI:29105"/>
        <label>2</label>
        <note>catalytic</note>
    </ligand>
</feature>
<evidence type="ECO:0000256" key="2">
    <source>
        <dbReference type="ARBA" id="ARBA00010370"/>
    </source>
</evidence>
<dbReference type="AlphaFoldDB" id="A0A3B3SSE2"/>
<feature type="binding site" evidence="17">
    <location>
        <position position="121"/>
    </location>
    <ligand>
        <name>Ca(2+)</name>
        <dbReference type="ChEBI" id="CHEBI:29108"/>
        <label>2</label>
    </ligand>
</feature>
<dbReference type="PROSITE" id="PS00546">
    <property type="entry name" value="CYSTEINE_SWITCH"/>
    <property type="match status" value="1"/>
</dbReference>
<protein>
    <submittedName>
        <fullName evidence="21">Matrix metallopeptidase 20b (enamelysin)</fullName>
    </submittedName>
</protein>
<comment type="subcellular location">
    <subcellularLocation>
        <location evidence="1">Secreted</location>
        <location evidence="1">Extracellular space</location>
        <location evidence="1">Extracellular matrix</location>
    </subcellularLocation>
</comment>
<dbReference type="InterPro" id="IPR021158">
    <property type="entry name" value="Pept_M10A_Zn_BS"/>
</dbReference>
<dbReference type="CDD" id="cd04278">
    <property type="entry name" value="ZnMc_MMP"/>
    <property type="match status" value="1"/>
</dbReference>
<evidence type="ECO:0000256" key="13">
    <source>
        <dbReference type="ARBA" id="ARBA00023145"/>
    </source>
</evidence>
<feature type="binding site" evidence="17">
    <location>
        <position position="87"/>
    </location>
    <ligand>
        <name>Ca(2+)</name>
        <dbReference type="ChEBI" id="CHEBI:29108"/>
        <label>1</label>
    </ligand>
</feature>
<dbReference type="PANTHER" id="PTHR10201:SF306">
    <property type="entry name" value="MATRILYSIN-LIKE"/>
    <property type="match status" value="1"/>
</dbReference>
<keyword evidence="11 17" id="KW-0106">Calcium</keyword>
<dbReference type="InterPro" id="IPR000585">
    <property type="entry name" value="Hemopexin-like_dom"/>
</dbReference>
<feature type="binding site" evidence="17">
    <location>
        <position position="160"/>
    </location>
    <ligand>
        <name>Ca(2+)</name>
        <dbReference type="ChEBI" id="CHEBI:29108"/>
        <label>1</label>
    </ligand>
</feature>
<feature type="binding site" evidence="17">
    <location>
        <position position="129"/>
    </location>
    <ligand>
        <name>Zn(2+)</name>
        <dbReference type="ChEBI" id="CHEBI:29105"/>
        <label>1</label>
    </ligand>
</feature>
<evidence type="ECO:0000256" key="19">
    <source>
        <dbReference type="PROSITE-ProRule" id="PRU01011"/>
    </source>
</evidence>
<keyword evidence="14" id="KW-1015">Disulfide bond</keyword>
<dbReference type="FunFam" id="2.110.10.10:FF:000002">
    <property type="entry name" value="Matrix metallopeptidase 3"/>
    <property type="match status" value="1"/>
</dbReference>
<keyword evidence="22" id="KW-1185">Reference proteome</keyword>
<evidence type="ECO:0000256" key="12">
    <source>
        <dbReference type="ARBA" id="ARBA00023049"/>
    </source>
</evidence>
<evidence type="ECO:0000256" key="5">
    <source>
        <dbReference type="ARBA" id="ARBA00022670"/>
    </source>
</evidence>
<sequence>QEYLRRYYGLQTEPSWRRKRSDSSLGDRLRDMQRFFGLNATGSLDSETLGVMKTPRCGVPDVLDYTDNTGSRWTKRIISYIGRYTSDISPATVDRLIDSALNVWGRVSPLTFVRSFSREADIMVDFHGDSYPFDGPLGTLAHAFGPGEGIGGDAHFDDDELWTAGSHFNLYLVAAHEFGHSLGLGHSTNPESLMYPTYKRQNQHNLLSREDVVKINILYTRGILPYYYSKTSSSPYYNIWNLVPRYPLLIQDKCNPNLSFDAVTSVGDANMFFKDYLWIKYDQQCEIKEGPVRNFIPKIDSNIDAAYSIPQRSLVYLFKSKFWTMKGSQVRKKPKSIYKFGISKEVERLDAAVHVSDMGHTLLFVKDMYWYNENRRAVVDSKPRYISEDFPGINASISAAVHKD</sequence>
<feature type="binding site" evidence="17">
    <location>
        <position position="134"/>
    </location>
    <ligand>
        <name>Ca(2+)</name>
        <dbReference type="ChEBI" id="CHEBI:29108"/>
        <label>3</label>
    </ligand>
</feature>
<evidence type="ECO:0000256" key="11">
    <source>
        <dbReference type="ARBA" id="ARBA00022837"/>
    </source>
</evidence>
<dbReference type="Gene3D" id="2.110.10.10">
    <property type="entry name" value="Hemopexin-like domain"/>
    <property type="match status" value="1"/>
</dbReference>
<feature type="binding site" evidence="17">
    <location>
        <position position="306"/>
    </location>
    <ligand>
        <name>Ca(2+)</name>
        <dbReference type="ChEBI" id="CHEBI:29108"/>
        <label>5</label>
    </ligand>
</feature>
<dbReference type="CDD" id="cd00094">
    <property type="entry name" value="HX"/>
    <property type="match status" value="1"/>
</dbReference>
<feature type="binding site" evidence="16">
    <location>
        <position position="186"/>
    </location>
    <ligand>
        <name>Zn(2+)</name>
        <dbReference type="ChEBI" id="CHEBI:29105"/>
        <label>2</label>
        <note>catalytic</note>
    </ligand>
</feature>
<dbReference type="InterPro" id="IPR033739">
    <property type="entry name" value="M10A_MMP"/>
</dbReference>
<evidence type="ECO:0000256" key="4">
    <source>
        <dbReference type="ARBA" id="ARBA00022530"/>
    </source>
</evidence>
<comment type="cofactor">
    <cofactor evidence="17">
        <name>Zn(2+)</name>
        <dbReference type="ChEBI" id="CHEBI:29105"/>
    </cofactor>
    <text evidence="17">Binds 2 Zn(2+) ions per subunit.</text>
</comment>
<accession>A0A3B3SSE2</accession>
<keyword evidence="5" id="KW-0645">Protease</keyword>
<keyword evidence="13" id="KW-0865">Zymogen</keyword>
<dbReference type="SMART" id="SM00235">
    <property type="entry name" value="ZnMc"/>
    <property type="match status" value="1"/>
</dbReference>
<evidence type="ECO:0000256" key="17">
    <source>
        <dbReference type="PIRSR" id="PIRSR621190-2"/>
    </source>
</evidence>
<evidence type="ECO:0000256" key="6">
    <source>
        <dbReference type="ARBA" id="ARBA00022723"/>
    </source>
</evidence>
<feature type="binding site" evidence="17">
    <location>
        <position position="304"/>
    </location>
    <ligand>
        <name>Ca(2+)</name>
        <dbReference type="ChEBI" id="CHEBI:29108"/>
        <label>4</label>
    </ligand>
</feature>
<evidence type="ECO:0000256" key="10">
    <source>
        <dbReference type="ARBA" id="ARBA00022833"/>
    </source>
</evidence>
<evidence type="ECO:0000256" key="18">
    <source>
        <dbReference type="PIRSR" id="PIRSR621190-5"/>
    </source>
</evidence>
<feature type="domain" description="Peptidase metallopeptidase" evidence="20">
    <location>
        <begin position="69"/>
        <end position="221"/>
    </location>
</feature>
<dbReference type="GO" id="GO:0008270">
    <property type="term" value="F:zinc ion binding"/>
    <property type="evidence" value="ECO:0007669"/>
    <property type="project" value="InterPro"/>
</dbReference>
<keyword evidence="4" id="KW-0272">Extracellular matrix</keyword>
<dbReference type="GO" id="GO:0030574">
    <property type="term" value="P:collagen catabolic process"/>
    <property type="evidence" value="ECO:0007669"/>
    <property type="project" value="TreeGrafter"/>
</dbReference>
<dbReference type="Ensembl" id="ENSPKIT00000013909.1">
    <property type="protein sequence ID" value="ENSPKIP00000033026.1"/>
    <property type="gene ID" value="ENSPKIG00000012852.1"/>
</dbReference>
<dbReference type="SUPFAM" id="SSF47090">
    <property type="entry name" value="PGBD-like"/>
    <property type="match status" value="1"/>
</dbReference>
<dbReference type="PANTHER" id="PTHR10201">
    <property type="entry name" value="MATRIX METALLOPROTEINASE"/>
    <property type="match status" value="1"/>
</dbReference>
<dbReference type="InterPro" id="IPR018487">
    <property type="entry name" value="Hemopexin-like_repeat"/>
</dbReference>
<evidence type="ECO:0000256" key="15">
    <source>
        <dbReference type="PIRSR" id="PIRSR001191-1"/>
    </source>
</evidence>
<dbReference type="Proteomes" id="UP000261540">
    <property type="component" value="Unplaced"/>
</dbReference>
<feature type="short sequence motif" description="Cysteine switch" evidence="18">
    <location>
        <begin position="55"/>
        <end position="62"/>
    </location>
</feature>
<keyword evidence="3" id="KW-0964">Secreted</keyword>
<keyword evidence="7" id="KW-0732">Signal</keyword>
<keyword evidence="12" id="KW-0482">Metalloprotease</keyword>
<feature type="binding site" evidence="17">
    <location>
        <position position="155"/>
    </location>
    <ligand>
        <name>Zn(2+)</name>
        <dbReference type="ChEBI" id="CHEBI:29105"/>
        <label>1</label>
    </ligand>
</feature>
<name>A0A3B3SSE2_9TELE</name>
<feature type="binding site" evidence="17">
    <location>
        <position position="135"/>
    </location>
    <ligand>
        <name>Ca(2+)</name>
        <dbReference type="ChEBI" id="CHEBI:29108"/>
        <label>3</label>
    </ligand>
</feature>
<feature type="binding site" evidence="17">
    <location>
        <position position="127"/>
    </location>
    <ligand>
        <name>Zn(2+)</name>
        <dbReference type="ChEBI" id="CHEBI:29105"/>
        <label>1</label>
    </ligand>
</feature>
<evidence type="ECO:0000313" key="22">
    <source>
        <dbReference type="Proteomes" id="UP000261540"/>
    </source>
</evidence>
<dbReference type="InterPro" id="IPR024079">
    <property type="entry name" value="MetalloPept_cat_dom_sf"/>
</dbReference>
<dbReference type="InterPro" id="IPR002477">
    <property type="entry name" value="Peptidoglycan-bd-like"/>
</dbReference>
<dbReference type="InterPro" id="IPR021190">
    <property type="entry name" value="Pept_M10A"/>
</dbReference>
<keyword evidence="8" id="KW-0677">Repeat</keyword>
<evidence type="ECO:0000256" key="3">
    <source>
        <dbReference type="ARBA" id="ARBA00022525"/>
    </source>
</evidence>
<dbReference type="PIRSF" id="PIRSF001191">
    <property type="entry name" value="Peptidase_M10A_matrix"/>
    <property type="match status" value="1"/>
</dbReference>
<dbReference type="SMART" id="SM00120">
    <property type="entry name" value="HX"/>
    <property type="match status" value="2"/>
</dbReference>
<dbReference type="GO" id="GO:0006508">
    <property type="term" value="P:proteolysis"/>
    <property type="evidence" value="ECO:0007669"/>
    <property type="project" value="UniProtKB-KW"/>
</dbReference>
<evidence type="ECO:0000256" key="1">
    <source>
        <dbReference type="ARBA" id="ARBA00004498"/>
    </source>
</evidence>
<dbReference type="GO" id="GO:0031012">
    <property type="term" value="C:extracellular matrix"/>
    <property type="evidence" value="ECO:0007669"/>
    <property type="project" value="InterPro"/>
</dbReference>
<dbReference type="PRINTS" id="PR00138">
    <property type="entry name" value="MATRIXIN"/>
</dbReference>
<feature type="binding site" evidence="17">
    <location>
        <position position="160"/>
    </location>
    <ligand>
        <name>Ca(2+)</name>
        <dbReference type="ChEBI" id="CHEBI:29108"/>
        <label>3</label>
    </ligand>
</feature>
<feature type="binding site" evidence="17">
    <location>
        <position position="194"/>
    </location>
    <ligand>
        <name>Zn(2+)</name>
        <dbReference type="ChEBI" id="CHEBI:29105"/>
        <label>2</label>
        <note>catalytic</note>
    </ligand>
</feature>
<dbReference type="PROSITE" id="PS51642">
    <property type="entry name" value="HEMOPEXIN_2"/>
    <property type="match status" value="1"/>
</dbReference>
<evidence type="ECO:0000256" key="9">
    <source>
        <dbReference type="ARBA" id="ARBA00022801"/>
    </source>
</evidence>
<feature type="binding site" evidence="17">
    <location>
        <position position="157"/>
    </location>
    <ligand>
        <name>Ca(2+)</name>
        <dbReference type="ChEBI" id="CHEBI:29108"/>
        <label>3</label>
    </ligand>
</feature>
<dbReference type="SUPFAM" id="SSF55486">
    <property type="entry name" value="Metalloproteases ('zincins'), catalytic domain"/>
    <property type="match status" value="1"/>
</dbReference>
<feature type="binding site" evidence="17">
    <location>
        <position position="153"/>
    </location>
    <ligand>
        <name>Ca(2+)</name>
        <dbReference type="ChEBI" id="CHEBI:29108"/>
        <label>2</label>
    </ligand>
</feature>
<dbReference type="GO" id="GO:0030198">
    <property type="term" value="P:extracellular matrix organization"/>
    <property type="evidence" value="ECO:0007669"/>
    <property type="project" value="TreeGrafter"/>
</dbReference>
<evidence type="ECO:0000313" key="21">
    <source>
        <dbReference type="Ensembl" id="ENSPKIP00000033026.1"/>
    </source>
</evidence>
<dbReference type="Gene3D" id="3.40.390.10">
    <property type="entry name" value="Collagenase (Catalytic Domain)"/>
    <property type="match status" value="1"/>
</dbReference>
<reference evidence="21" key="1">
    <citation type="submission" date="2025-08" db="UniProtKB">
        <authorList>
            <consortium name="Ensembl"/>
        </authorList>
    </citation>
    <scope>IDENTIFICATION</scope>
</reference>
<evidence type="ECO:0000256" key="7">
    <source>
        <dbReference type="ARBA" id="ARBA00022729"/>
    </source>
</evidence>
<dbReference type="FunFam" id="3.40.390.10:FF:000007">
    <property type="entry name" value="Collagenase 3"/>
    <property type="match status" value="1"/>
</dbReference>
<feature type="binding site" evidence="17">
    <location>
        <position position="352"/>
    </location>
    <ligand>
        <name>Ca(2+)</name>
        <dbReference type="ChEBI" id="CHEBI:29108"/>
        <label>5</label>
    </ligand>
</feature>
<dbReference type="GeneTree" id="ENSGT00940000156340"/>
<evidence type="ECO:0000256" key="14">
    <source>
        <dbReference type="ARBA" id="ARBA00023157"/>
    </source>
</evidence>
<keyword evidence="10 16" id="KW-0862">Zinc</keyword>
<dbReference type="Pfam" id="PF00413">
    <property type="entry name" value="Peptidase_M10"/>
    <property type="match status" value="1"/>
</dbReference>